<proteinExistence type="predicted"/>
<evidence type="ECO:0000256" key="3">
    <source>
        <dbReference type="ARBA" id="ARBA00022691"/>
    </source>
</evidence>
<dbReference type="InterPro" id="IPR012967">
    <property type="entry name" value="COMT_dimerisation"/>
</dbReference>
<dbReference type="SUPFAM" id="SSF46785">
    <property type="entry name" value="Winged helix' DNA-binding domain"/>
    <property type="match status" value="1"/>
</dbReference>
<accession>A0ABU5NC20</accession>
<evidence type="ECO:0000259" key="4">
    <source>
        <dbReference type="Pfam" id="PF00891"/>
    </source>
</evidence>
<dbReference type="Gene3D" id="3.40.50.150">
    <property type="entry name" value="Vaccinia Virus protein VP39"/>
    <property type="match status" value="1"/>
</dbReference>
<keyword evidence="3" id="KW-0949">S-adenosyl-L-methionine</keyword>
<evidence type="ECO:0000313" key="6">
    <source>
        <dbReference type="EMBL" id="MEA0970724.1"/>
    </source>
</evidence>
<dbReference type="EMBL" id="JARJFB010000040">
    <property type="protein sequence ID" value="MEA0970724.1"/>
    <property type="molecule type" value="Genomic_DNA"/>
</dbReference>
<feature type="domain" description="O-methyltransferase C-terminal" evidence="4">
    <location>
        <begin position="131"/>
        <end position="334"/>
    </location>
</feature>
<name>A0ABU5NC20_9RICK</name>
<dbReference type="GO" id="GO:0032259">
    <property type="term" value="P:methylation"/>
    <property type="evidence" value="ECO:0007669"/>
    <property type="project" value="UniProtKB-KW"/>
</dbReference>
<dbReference type="SUPFAM" id="SSF53335">
    <property type="entry name" value="S-adenosyl-L-methionine-dependent methyltransferases"/>
    <property type="match status" value="1"/>
</dbReference>
<dbReference type="PANTHER" id="PTHR11746">
    <property type="entry name" value="O-METHYLTRANSFERASE"/>
    <property type="match status" value="1"/>
</dbReference>
<keyword evidence="1 6" id="KW-0489">Methyltransferase</keyword>
<protein>
    <submittedName>
        <fullName evidence="6">SAM-dependent methyltransferase</fullName>
    </submittedName>
</protein>
<dbReference type="Gene3D" id="1.10.10.10">
    <property type="entry name" value="Winged helix-like DNA-binding domain superfamily/Winged helix DNA-binding domain"/>
    <property type="match status" value="1"/>
</dbReference>
<dbReference type="InterPro" id="IPR001077">
    <property type="entry name" value="COMT_C"/>
</dbReference>
<dbReference type="Proteomes" id="UP001291687">
    <property type="component" value="Unassembled WGS sequence"/>
</dbReference>
<comment type="caution">
    <text evidence="6">The sequence shown here is derived from an EMBL/GenBank/DDBJ whole genome shotgun (WGS) entry which is preliminary data.</text>
</comment>
<evidence type="ECO:0000259" key="5">
    <source>
        <dbReference type="Pfam" id="PF08100"/>
    </source>
</evidence>
<dbReference type="PROSITE" id="PS51683">
    <property type="entry name" value="SAM_OMT_II"/>
    <property type="match status" value="1"/>
</dbReference>
<dbReference type="InterPro" id="IPR036388">
    <property type="entry name" value="WH-like_DNA-bd_sf"/>
</dbReference>
<dbReference type="Pfam" id="PF00891">
    <property type="entry name" value="Methyltransf_2"/>
    <property type="match status" value="1"/>
</dbReference>
<dbReference type="Pfam" id="PF08100">
    <property type="entry name" value="Dimerisation"/>
    <property type="match status" value="1"/>
</dbReference>
<feature type="domain" description="O-methyltransferase dimerisation" evidence="5">
    <location>
        <begin position="33"/>
        <end position="106"/>
    </location>
</feature>
<evidence type="ECO:0000256" key="2">
    <source>
        <dbReference type="ARBA" id="ARBA00022679"/>
    </source>
</evidence>
<dbReference type="PIRSF" id="PIRSF005739">
    <property type="entry name" value="O-mtase"/>
    <property type="match status" value="1"/>
</dbReference>
<evidence type="ECO:0000256" key="1">
    <source>
        <dbReference type="ARBA" id="ARBA00022603"/>
    </source>
</evidence>
<evidence type="ECO:0000313" key="7">
    <source>
        <dbReference type="Proteomes" id="UP001291687"/>
    </source>
</evidence>
<dbReference type="InterPro" id="IPR016461">
    <property type="entry name" value="COMT-like"/>
</dbReference>
<reference evidence="6 7" key="1">
    <citation type="submission" date="2023-03" db="EMBL/GenBank/DDBJ databases">
        <title>Host association and intracellularity evolved multiple times independently in the Rickettsiales.</title>
        <authorList>
            <person name="Castelli M."/>
            <person name="Nardi T."/>
            <person name="Gammuto L."/>
            <person name="Bellinzona G."/>
            <person name="Sabaneyeva E."/>
            <person name="Potekhin A."/>
            <person name="Serra V."/>
            <person name="Petroni G."/>
            <person name="Sassera D."/>
        </authorList>
    </citation>
    <scope>NUCLEOTIDE SEQUENCE [LARGE SCALE GENOMIC DNA]</scope>
    <source>
        <strain evidence="6 7">Sr 2-6</strain>
    </source>
</reference>
<dbReference type="InterPro" id="IPR029063">
    <property type="entry name" value="SAM-dependent_MTases_sf"/>
</dbReference>
<keyword evidence="2" id="KW-0808">Transferase</keyword>
<gene>
    <name evidence="6" type="ORF">Megvenef_00692</name>
</gene>
<sequence>MALPILLSTNIAFADNIEVTGLKQRAEILNITYAHISARALHLAAYYKIFDLIDEKGTYAQELAEKLKFHDTNLEGLLMVLANHGILEKSSDGKYSLNEKSKMLVSTAIGSLQPAVAKEYDNRRWSSIGRLDIAVVDGRNPFEALYNETFYDYLDNNKAAADLFNKGMTNFSGKENKEIPSLYDFGKFKTICDVGGSDGSLISEILTKYQTVNGSVLDLKSAIRESSILKNNKFGNRLSGIEGDFFKSIPSSDAIILKRVIHNWSNEDCIKILKNCVSAINDTNLGRIFIIEKVMPTIPDGSLLIDTSLGGIALGGSHERTISEFNKLAQSAGLELEKNLDTKTGISVLVFKIKN</sequence>
<keyword evidence="7" id="KW-1185">Reference proteome</keyword>
<dbReference type="InterPro" id="IPR036390">
    <property type="entry name" value="WH_DNA-bd_sf"/>
</dbReference>
<organism evidence="6 7">
    <name type="scientific">Candidatus Megaera venefica</name>
    <dbReference type="NCBI Taxonomy" id="2055910"/>
    <lineage>
        <taxon>Bacteria</taxon>
        <taxon>Pseudomonadati</taxon>
        <taxon>Pseudomonadota</taxon>
        <taxon>Alphaproteobacteria</taxon>
        <taxon>Rickettsiales</taxon>
        <taxon>Rickettsiaceae</taxon>
        <taxon>Candidatus Megaera</taxon>
    </lineage>
</organism>
<dbReference type="GO" id="GO:0008168">
    <property type="term" value="F:methyltransferase activity"/>
    <property type="evidence" value="ECO:0007669"/>
    <property type="project" value="UniProtKB-KW"/>
</dbReference>